<evidence type="ECO:0000256" key="2">
    <source>
        <dbReference type="SAM" id="Phobius"/>
    </source>
</evidence>
<feature type="region of interest" description="Disordered" evidence="1">
    <location>
        <begin position="459"/>
        <end position="547"/>
    </location>
</feature>
<sequence>MTTPEALHPLCMTAAQDGTVYAVALAYWAIYDYTTSRYPDYLVAVKGSSPSGLAQDMVWTPLTATARTNTNIMAENQYDHVCAVSDDQTQFIIHSKAGDKWPRDRYPSTFSTRVILSGPHSNNTLNPTLWTTLDQLDNNDLQPIDPWVMVAVQDLASVNTTNTTSTSSTTSSLFVEWVRLSTNYNGLNYMQSIQGFFSQPLSSFAFGGSLAAASSLSLTAMAVQGKMFYGLSPSPQVSLLATPLTSFNSSSSPHFPAQLTITQSIAIQSTSGCGAKSSALTVQGSVAYIVCISLDYPSPPPTFMTVNIESGSVTQSPITYANKAIARKQWSYKAMAPSLVALSDKSFIYSDGLELPRLYYSIDINGYMDNYTLGDVQLFSSNNLNPNWWNSPLTLSTASSVMVSISTFLLAVLLIWAQEKYLRRRKRTWVDDADIPGSKVAEEMDEEAFRAYQREEQERVQRHVENQASLGRSPDRDVYSPYADVTVSSQFETSYTPSASTSRDALRESHSDPLGLGPLGFSSHPRPNVVTTIPDEESNDQATTRLP</sequence>
<name>A0A9P3HAC6_9FUNG</name>
<evidence type="ECO:0000313" key="4">
    <source>
        <dbReference type="Proteomes" id="UP000827284"/>
    </source>
</evidence>
<accession>A0A9P3HAC6</accession>
<keyword evidence="2" id="KW-0472">Membrane</keyword>
<keyword evidence="2" id="KW-1133">Transmembrane helix</keyword>
<comment type="caution">
    <text evidence="3">The sequence shown here is derived from an EMBL/GenBank/DDBJ whole genome shotgun (WGS) entry which is preliminary data.</text>
</comment>
<keyword evidence="4" id="KW-1185">Reference proteome</keyword>
<reference evidence="3" key="2">
    <citation type="journal article" date="2022" name="Microbiol. Resour. Announc.">
        <title>Whole-Genome Sequence of Entomortierella parvispora E1425, a Mucoromycotan Fungus Associated with Burkholderiaceae-Related Endosymbiotic Bacteria.</title>
        <authorList>
            <person name="Herlambang A."/>
            <person name="Guo Y."/>
            <person name="Takashima Y."/>
            <person name="Narisawa K."/>
            <person name="Ohta H."/>
            <person name="Nishizawa T."/>
        </authorList>
    </citation>
    <scope>NUCLEOTIDE SEQUENCE</scope>
    <source>
        <strain evidence="3">E1425</strain>
    </source>
</reference>
<gene>
    <name evidence="3" type="ORF">EMPS_05233</name>
</gene>
<protein>
    <submittedName>
        <fullName evidence="3">Uncharacterized protein</fullName>
    </submittedName>
</protein>
<organism evidence="3 4">
    <name type="scientific">Entomortierella parvispora</name>
    <dbReference type="NCBI Taxonomy" id="205924"/>
    <lineage>
        <taxon>Eukaryota</taxon>
        <taxon>Fungi</taxon>
        <taxon>Fungi incertae sedis</taxon>
        <taxon>Mucoromycota</taxon>
        <taxon>Mortierellomycotina</taxon>
        <taxon>Mortierellomycetes</taxon>
        <taxon>Mortierellales</taxon>
        <taxon>Mortierellaceae</taxon>
        <taxon>Entomortierella</taxon>
    </lineage>
</organism>
<dbReference type="AlphaFoldDB" id="A0A9P3HAC6"/>
<evidence type="ECO:0000313" key="3">
    <source>
        <dbReference type="EMBL" id="GJJ72875.1"/>
    </source>
</evidence>
<reference evidence="3" key="1">
    <citation type="submission" date="2021-11" db="EMBL/GenBank/DDBJ databases">
        <authorList>
            <person name="Herlambang A."/>
            <person name="Guo Y."/>
            <person name="Takashima Y."/>
            <person name="Nishizawa T."/>
        </authorList>
    </citation>
    <scope>NUCLEOTIDE SEQUENCE</scope>
    <source>
        <strain evidence="3">E1425</strain>
    </source>
</reference>
<proteinExistence type="predicted"/>
<feature type="transmembrane region" description="Helical" evidence="2">
    <location>
        <begin position="393"/>
        <end position="417"/>
    </location>
</feature>
<evidence type="ECO:0000256" key="1">
    <source>
        <dbReference type="SAM" id="MobiDB-lite"/>
    </source>
</evidence>
<dbReference type="Proteomes" id="UP000827284">
    <property type="component" value="Unassembled WGS sequence"/>
</dbReference>
<feature type="compositionally biased region" description="Polar residues" evidence="1">
    <location>
        <begin position="486"/>
        <end position="503"/>
    </location>
</feature>
<dbReference type="EMBL" id="BQFW01000007">
    <property type="protein sequence ID" value="GJJ72875.1"/>
    <property type="molecule type" value="Genomic_DNA"/>
</dbReference>
<keyword evidence="2" id="KW-0812">Transmembrane</keyword>